<dbReference type="Pfam" id="PF06814">
    <property type="entry name" value="GOST_TM"/>
    <property type="match status" value="1"/>
</dbReference>
<protein>
    <recommendedName>
        <fullName evidence="7">GOST seven transmembrane domain-containing protein</fullName>
    </recommendedName>
</protein>
<dbReference type="EMBL" id="JAPWTK010000626">
    <property type="protein sequence ID" value="KAJ8937690.1"/>
    <property type="molecule type" value="Genomic_DNA"/>
</dbReference>
<evidence type="ECO:0000259" key="7">
    <source>
        <dbReference type="Pfam" id="PF06814"/>
    </source>
</evidence>
<comment type="caution">
    <text evidence="8">The sequence shown here is derived from an EMBL/GenBank/DDBJ whole genome shotgun (WGS) entry which is preliminary data.</text>
</comment>
<comment type="subcellular location">
    <subcellularLocation>
        <location evidence="1">Membrane</location>
        <topology evidence="1">Multi-pass membrane protein</topology>
    </subcellularLocation>
</comment>
<dbReference type="Proteomes" id="UP001162162">
    <property type="component" value="Unassembled WGS sequence"/>
</dbReference>
<gene>
    <name evidence="8" type="ORF">NQ318_015798</name>
</gene>
<keyword evidence="9" id="KW-1185">Reference proteome</keyword>
<keyword evidence="3" id="KW-0732">Signal</keyword>
<feature type="transmembrane region" description="Helical" evidence="6">
    <location>
        <begin position="215"/>
        <end position="237"/>
    </location>
</feature>
<dbReference type="InterPro" id="IPR053937">
    <property type="entry name" value="GOST_TM"/>
</dbReference>
<evidence type="ECO:0000313" key="9">
    <source>
        <dbReference type="Proteomes" id="UP001162162"/>
    </source>
</evidence>
<dbReference type="InterPro" id="IPR009637">
    <property type="entry name" value="GPR107/GPR108-like"/>
</dbReference>
<keyword evidence="5 6" id="KW-0472">Membrane</keyword>
<dbReference type="GO" id="GO:0016020">
    <property type="term" value="C:membrane"/>
    <property type="evidence" value="ECO:0007669"/>
    <property type="project" value="UniProtKB-SubCell"/>
</dbReference>
<evidence type="ECO:0000256" key="4">
    <source>
        <dbReference type="ARBA" id="ARBA00022989"/>
    </source>
</evidence>
<feature type="transmembrane region" description="Helical" evidence="6">
    <location>
        <begin position="288"/>
        <end position="306"/>
    </location>
</feature>
<feature type="transmembrane region" description="Helical" evidence="6">
    <location>
        <begin position="184"/>
        <end position="203"/>
    </location>
</feature>
<keyword evidence="4 6" id="KW-1133">Transmembrane helix</keyword>
<name>A0AAV8XGW8_9CUCU</name>
<evidence type="ECO:0000256" key="1">
    <source>
        <dbReference type="ARBA" id="ARBA00004141"/>
    </source>
</evidence>
<organism evidence="8 9">
    <name type="scientific">Aromia moschata</name>
    <dbReference type="NCBI Taxonomy" id="1265417"/>
    <lineage>
        <taxon>Eukaryota</taxon>
        <taxon>Metazoa</taxon>
        <taxon>Ecdysozoa</taxon>
        <taxon>Arthropoda</taxon>
        <taxon>Hexapoda</taxon>
        <taxon>Insecta</taxon>
        <taxon>Pterygota</taxon>
        <taxon>Neoptera</taxon>
        <taxon>Endopterygota</taxon>
        <taxon>Coleoptera</taxon>
        <taxon>Polyphaga</taxon>
        <taxon>Cucujiformia</taxon>
        <taxon>Chrysomeloidea</taxon>
        <taxon>Cerambycidae</taxon>
        <taxon>Cerambycinae</taxon>
        <taxon>Callichromatini</taxon>
        <taxon>Aromia</taxon>
    </lineage>
</organism>
<dbReference type="PANTHER" id="PTHR21229">
    <property type="entry name" value="LUNG SEVEN TRANSMEMBRANE RECEPTOR"/>
    <property type="match status" value="1"/>
</dbReference>
<evidence type="ECO:0000256" key="5">
    <source>
        <dbReference type="ARBA" id="ARBA00023136"/>
    </source>
</evidence>
<feature type="transmembrane region" description="Helical" evidence="6">
    <location>
        <begin position="367"/>
        <end position="388"/>
    </location>
</feature>
<evidence type="ECO:0000256" key="3">
    <source>
        <dbReference type="ARBA" id="ARBA00022729"/>
    </source>
</evidence>
<keyword evidence="2 6" id="KW-0812">Transmembrane</keyword>
<sequence>MNQNHKDGNDARKLIVLSTFGYNFGGYLEVNLINFHRAPENSTALFGFSLEKTSDEGTDLGINGIDFNLDIKNEKLRVRCGRGQIPHVYETIGDFSIAARFNLDTNPCTDLNLIAQSAVIDGQRYYNTSFVVAVKTTGEEGFYSLFFYSSRDVLVETLVSFAVKIVERNPTSYLSAGEMPLSGLYFMMSVLFLSTGMFWIFYLRRCPHPSSKVHLMMTALMFLKALSLTLHSIHYHYVDQFGAPLVTWATLFYAVRLLNEVLLSVVLVLVASGSTFAEGRLNLKQRALFVAVVLLQVFASAAHIVIAEREQGAPEYRAWRNVFIVVDVLCCCCVLLVVACSRARLRRLRRGPGRDDARRHLWQLRHFAVILACYFYATRVMAYLLPMVVPYQYAWSNVAFVEVATYVSFVLIGYKFRPEAQNPYSAGCDKSEVEKIIIESDTAKDLHKLTWRTTKVPVHRQTLIEVTEEEKNMLLRNESDLK</sequence>
<feature type="transmembrane region" description="Helical" evidence="6">
    <location>
        <begin position="257"/>
        <end position="276"/>
    </location>
</feature>
<feature type="transmembrane region" description="Helical" evidence="6">
    <location>
        <begin position="318"/>
        <end position="340"/>
    </location>
</feature>
<accession>A0AAV8XGW8</accession>
<dbReference type="AlphaFoldDB" id="A0AAV8XGW8"/>
<feature type="domain" description="GOST seven transmembrane" evidence="7">
    <location>
        <begin position="180"/>
        <end position="422"/>
    </location>
</feature>
<reference evidence="8" key="1">
    <citation type="journal article" date="2023" name="Insect Mol. Biol.">
        <title>Genome sequencing provides insights into the evolution of gene families encoding plant cell wall-degrading enzymes in longhorned beetles.</title>
        <authorList>
            <person name="Shin N.R."/>
            <person name="Okamura Y."/>
            <person name="Kirsch R."/>
            <person name="Pauchet Y."/>
        </authorList>
    </citation>
    <scope>NUCLEOTIDE SEQUENCE</scope>
    <source>
        <strain evidence="8">AMC_N1</strain>
    </source>
</reference>
<dbReference type="PANTHER" id="PTHR21229:SF2">
    <property type="entry name" value="RE59932P"/>
    <property type="match status" value="1"/>
</dbReference>
<proteinExistence type="predicted"/>
<dbReference type="GO" id="GO:0005794">
    <property type="term" value="C:Golgi apparatus"/>
    <property type="evidence" value="ECO:0007669"/>
    <property type="project" value="TreeGrafter"/>
</dbReference>
<feature type="transmembrane region" description="Helical" evidence="6">
    <location>
        <begin position="394"/>
        <end position="414"/>
    </location>
</feature>
<evidence type="ECO:0000313" key="8">
    <source>
        <dbReference type="EMBL" id="KAJ8937690.1"/>
    </source>
</evidence>
<evidence type="ECO:0000256" key="2">
    <source>
        <dbReference type="ARBA" id="ARBA00022692"/>
    </source>
</evidence>
<evidence type="ECO:0000256" key="6">
    <source>
        <dbReference type="SAM" id="Phobius"/>
    </source>
</evidence>